<gene>
    <name evidence="12" type="ORF">FGG08_001863</name>
</gene>
<keyword evidence="13" id="KW-1185">Reference proteome</keyword>
<feature type="domain" description="ELP1 first N-terminal beta-propeller" evidence="7">
    <location>
        <begin position="24"/>
        <end position="329"/>
    </location>
</feature>
<evidence type="ECO:0000256" key="3">
    <source>
        <dbReference type="ARBA" id="ARBA00022490"/>
    </source>
</evidence>
<comment type="caution">
    <text evidence="12">The sequence shown here is derived from an EMBL/GenBank/DDBJ whole genome shotgun (WGS) entry which is preliminary data.</text>
</comment>
<feature type="domain" description="ELP1 three-helical bundle" evidence="11">
    <location>
        <begin position="931"/>
        <end position="1101"/>
    </location>
</feature>
<comment type="function">
    <text evidence="5">Component of the elongator complex which is required for multiple tRNA modifications, including mcm5U (5-methoxycarbonylmethyl uridine), mcm5s2U (5-methoxycarbonylmethyl-2-thiouridine), and ncm5U (5-carbamoylmethyl uridine). The elongator complex catalyzes formation of carboxymethyluridine in the wobble base at position 34 in tRNAs.</text>
</comment>
<keyword evidence="3 5" id="KW-0963">Cytoplasm</keyword>
<protein>
    <recommendedName>
        <fullName evidence="5">Elongator complex protein 1</fullName>
    </recommendedName>
</protein>
<dbReference type="AlphaFoldDB" id="A0A9P8IAE2"/>
<dbReference type="GO" id="GO:0005829">
    <property type="term" value="C:cytosol"/>
    <property type="evidence" value="ECO:0007669"/>
    <property type="project" value="TreeGrafter"/>
</dbReference>
<evidence type="ECO:0000256" key="4">
    <source>
        <dbReference type="ARBA" id="ARBA00022694"/>
    </source>
</evidence>
<feature type="region of interest" description="Disordered" evidence="6">
    <location>
        <begin position="1007"/>
        <end position="1041"/>
    </location>
</feature>
<keyword evidence="5" id="KW-0539">Nucleus</keyword>
<dbReference type="InterPro" id="IPR056167">
    <property type="entry name" value="A-sol_ELP1"/>
</dbReference>
<dbReference type="PANTHER" id="PTHR12747">
    <property type="entry name" value="ELONGATOR COMPLEX PROTEIN 1"/>
    <property type="match status" value="1"/>
</dbReference>
<dbReference type="InterPro" id="IPR056169">
    <property type="entry name" value="HB_ELP1"/>
</dbReference>
<evidence type="ECO:0000256" key="6">
    <source>
        <dbReference type="SAM" id="MobiDB-lite"/>
    </source>
</evidence>
<dbReference type="GO" id="GO:0005634">
    <property type="term" value="C:nucleus"/>
    <property type="evidence" value="ECO:0007669"/>
    <property type="project" value="UniProtKB-SubCell"/>
</dbReference>
<proteinExistence type="inferred from homology"/>
<evidence type="ECO:0000256" key="1">
    <source>
        <dbReference type="ARBA" id="ARBA00005043"/>
    </source>
</evidence>
<evidence type="ECO:0000259" key="9">
    <source>
        <dbReference type="Pfam" id="PF23878"/>
    </source>
</evidence>
<evidence type="ECO:0000259" key="8">
    <source>
        <dbReference type="Pfam" id="PF23797"/>
    </source>
</evidence>
<keyword evidence="4" id="KW-0819">tRNA processing</keyword>
<evidence type="ECO:0000256" key="5">
    <source>
        <dbReference type="PIRNR" id="PIRNR017233"/>
    </source>
</evidence>
<evidence type="ECO:0000259" key="11">
    <source>
        <dbReference type="Pfam" id="PF23936"/>
    </source>
</evidence>
<dbReference type="PIRSF" id="PIRSF017233">
    <property type="entry name" value="IKAP"/>
    <property type="match status" value="1"/>
</dbReference>
<accession>A0A9P8IAE2</accession>
<dbReference type="InterPro" id="IPR006849">
    <property type="entry name" value="Elp1"/>
</dbReference>
<name>A0A9P8IAE2_9PEZI</name>
<dbReference type="GO" id="GO:0033588">
    <property type="term" value="C:elongator holoenzyme complex"/>
    <property type="evidence" value="ECO:0007669"/>
    <property type="project" value="InterPro"/>
</dbReference>
<evidence type="ECO:0000259" key="7">
    <source>
        <dbReference type="Pfam" id="PF04762"/>
    </source>
</evidence>
<feature type="domain" description="ELP1 alpha-solenoid" evidence="10">
    <location>
        <begin position="551"/>
        <end position="754"/>
    </location>
</feature>
<dbReference type="InterPro" id="IPR056166">
    <property type="entry name" value="TPR_ELP1"/>
</dbReference>
<dbReference type="InterPro" id="IPR056165">
    <property type="entry name" value="Beta-prop_ELP1_2nd"/>
</dbReference>
<feature type="compositionally biased region" description="Polar residues" evidence="6">
    <location>
        <begin position="1007"/>
        <end position="1024"/>
    </location>
</feature>
<dbReference type="GO" id="GO:0000049">
    <property type="term" value="F:tRNA binding"/>
    <property type="evidence" value="ECO:0007669"/>
    <property type="project" value="TreeGrafter"/>
</dbReference>
<sequence length="1160" mass="129260">MVAIIDLKRLERDTSKNVDEPSWQLCNVASWDAPCPSPDLACDEVLDIHYLGDERAACLVLAGGDIVVVREEPDDGQDKIEIVGSVDRAITAAVWSPDEDILSISTCGETFLLMTRDFEVLAEVAFSSGDIQASKHVSVGWGKSETQFKGKRAKALHDPTMPERVDEGRLSPFDNRKVQISWRGDGAYVAVSSIEASKRRLIRVYSRNGVLDGVSEPVDGLEGALSWRPSGNLLAGIQRMKDRTEIVFFERNGLRHGQFDLRLTPEAMETWASDIKLKWNVDSTVLAVCFKDRIQLWTMGNYHYYLKQEFHLPAPEDALAVTKLSWHPEAPLRLAVSLGSTVHILEYVFSCAGGLTSPPYDFGIIAVIDGRTLKLTPLRLANIPPPMALHEVLLESEAVDVCVSQTGLRIAILRRNAIDILEWDLKAKPIPPPTQICSVSISNEGLVRQICFIGEIDLFYLYSGPLGTQILGYQLDPLGGLLSLFVRVGAKTMVDWNSPFSAAFPPPSDDPDIDGRCRAIERGARLVTVMPTSFSLVLQMPRGNLETIFPRALVLVGIRRSISSREYRTAFLACRSHRVDMNILHDHAPAQFMSNVGVFVDQIRKVEHIDLFLSQLKEEDVSQTMYRETLQDTNVNANVHHATNGVGGSSKVNRICDGFLEALQTRVATNLQNIITAHVCKSPPDLEAGLSVVAKLREDGLEATEKSVEHICFLADVNQLYSHALGLYDLDLALLVAQQSQMDPREYLPFLQKLQELPQGRRKFSIDNHLSRFPKALRHLHELGVIEEIRVYTVKNQLYKNALELYRYQSERLNEIMRLYAEYLNGQSNFKEAGIAFEYLSMHKEAMDAYRAAGAWRETLFCAAQASIPATQMKELAIALAESLYEAKDYANAANIYLDYVQDVEAAARTFCKGYLFADAMRVAALGGREDLLETIIDQGLVDGLATSTELLADCKGQILAQVPRLRELRTKKEEDPQVAYYEGTVEVDIPDNVSLAPTDASTSASLFTRYTGRTSTANTQTTHKTSKNKRREERKRARGKKGSVYEEEYLINSIGRLIDRVNNVRDEMERLVQGLLRRSMRERALAIEAALNEVIELIRGCVGEVFGPYQTSVRTAAADGQAVRHVGGNGVLQDSMEQVARPREPPPIKALERLSLLGA</sequence>
<comment type="subcellular location">
    <subcellularLocation>
        <location evidence="5">Cytoplasm</location>
    </subcellularLocation>
    <subcellularLocation>
        <location evidence="5">Nucleus</location>
    </subcellularLocation>
</comment>
<organism evidence="12 13">
    <name type="scientific">Glutinoglossum americanum</name>
    <dbReference type="NCBI Taxonomy" id="1670608"/>
    <lineage>
        <taxon>Eukaryota</taxon>
        <taxon>Fungi</taxon>
        <taxon>Dikarya</taxon>
        <taxon>Ascomycota</taxon>
        <taxon>Pezizomycotina</taxon>
        <taxon>Geoglossomycetes</taxon>
        <taxon>Geoglossales</taxon>
        <taxon>Geoglossaceae</taxon>
        <taxon>Glutinoglossum</taxon>
    </lineage>
</organism>
<feature type="domain" description="ELP1 N-terminal second beta-propeller" evidence="8">
    <location>
        <begin position="367"/>
        <end position="458"/>
    </location>
</feature>
<dbReference type="Pfam" id="PF23797">
    <property type="entry name" value="Beta-prop_ELP1_2nd"/>
    <property type="match status" value="1"/>
</dbReference>
<evidence type="ECO:0000313" key="12">
    <source>
        <dbReference type="EMBL" id="KAH0543824.1"/>
    </source>
</evidence>
<dbReference type="EMBL" id="JAGHQL010000026">
    <property type="protein sequence ID" value="KAH0543824.1"/>
    <property type="molecule type" value="Genomic_DNA"/>
</dbReference>
<reference evidence="12" key="1">
    <citation type="submission" date="2021-03" db="EMBL/GenBank/DDBJ databases">
        <title>Comparative genomics and phylogenomic investigation of the class Geoglossomycetes provide insights into ecological specialization and systematics.</title>
        <authorList>
            <person name="Melie T."/>
            <person name="Pirro S."/>
            <person name="Miller A.N."/>
            <person name="Quandt A."/>
        </authorList>
    </citation>
    <scope>NUCLEOTIDE SEQUENCE</scope>
    <source>
        <strain evidence="12">GBOQ0MN5Z8</strain>
    </source>
</reference>
<dbReference type="PANTHER" id="PTHR12747:SF0">
    <property type="entry name" value="ELONGATOR COMPLEX PROTEIN 1"/>
    <property type="match status" value="1"/>
</dbReference>
<evidence type="ECO:0000259" key="10">
    <source>
        <dbReference type="Pfam" id="PF23925"/>
    </source>
</evidence>
<evidence type="ECO:0000256" key="2">
    <source>
        <dbReference type="ARBA" id="ARBA00006086"/>
    </source>
</evidence>
<dbReference type="Pfam" id="PF23878">
    <property type="entry name" value="TPR_ELP1"/>
    <property type="match status" value="1"/>
</dbReference>
<dbReference type="SUPFAM" id="SSF69322">
    <property type="entry name" value="Tricorn protease domain 2"/>
    <property type="match status" value="1"/>
</dbReference>
<evidence type="ECO:0000313" key="13">
    <source>
        <dbReference type="Proteomes" id="UP000698800"/>
    </source>
</evidence>
<dbReference type="Pfam" id="PF04762">
    <property type="entry name" value="Beta-prop_ELP1_1st"/>
    <property type="match status" value="1"/>
</dbReference>
<comment type="pathway">
    <text evidence="1">tRNA modification; 5-methoxycarbonylmethyl-2-thiouridine-tRNA biosynthesis.</text>
</comment>
<dbReference type="Pfam" id="PF23936">
    <property type="entry name" value="HB_ELP1"/>
    <property type="match status" value="1"/>
</dbReference>
<dbReference type="OrthoDB" id="40048at2759"/>
<dbReference type="Proteomes" id="UP000698800">
    <property type="component" value="Unassembled WGS sequence"/>
</dbReference>
<dbReference type="Pfam" id="PF23925">
    <property type="entry name" value="A-sol_ELP1"/>
    <property type="match status" value="1"/>
</dbReference>
<feature type="domain" description="ELP1 TPR" evidence="9">
    <location>
        <begin position="762"/>
        <end position="922"/>
    </location>
</feature>
<dbReference type="InterPro" id="IPR056164">
    <property type="entry name" value="Beta-prop_ELP1_1st"/>
</dbReference>
<dbReference type="GO" id="GO:0002926">
    <property type="term" value="P:tRNA wobble base 5-methoxycarbonylmethyl-2-thiouridinylation"/>
    <property type="evidence" value="ECO:0007669"/>
    <property type="project" value="TreeGrafter"/>
</dbReference>
<comment type="similarity">
    <text evidence="2 5">Belongs to the ELP1/IKA1 family.</text>
</comment>